<accession>A0A432VSQ4</accession>
<evidence type="ECO:0000256" key="5">
    <source>
        <dbReference type="ARBA" id="ARBA00018097"/>
    </source>
</evidence>
<dbReference type="Gene3D" id="3.40.50.1240">
    <property type="entry name" value="Phosphoglycerate mutase-like"/>
    <property type="match status" value="1"/>
</dbReference>
<keyword evidence="6" id="KW-0732">Signal</keyword>
<dbReference type="OrthoDB" id="9770871at2"/>
<name>A0A432VSQ4_9GAMM</name>
<protein>
    <recommendedName>
        <fullName evidence="5">Multiple inositol polyphosphate phosphatase 1</fullName>
        <ecNumber evidence="4">3.1.3.62</ecNumber>
        <ecNumber evidence="3">3.1.3.80</ecNumber>
    </recommendedName>
    <alternativeName>
        <fullName evidence="9">2,3-bisphosphoglycerate 3-phosphatase</fullName>
    </alternativeName>
</protein>
<evidence type="ECO:0000313" key="14">
    <source>
        <dbReference type="EMBL" id="RUO19434.1"/>
    </source>
</evidence>
<dbReference type="InterPro" id="IPR000560">
    <property type="entry name" value="His_Pase_clade-2"/>
</dbReference>
<dbReference type="GO" id="GO:0034417">
    <property type="term" value="F:bisphosphoglycerate 3-phosphatase activity"/>
    <property type="evidence" value="ECO:0007669"/>
    <property type="project" value="UniProtKB-EC"/>
</dbReference>
<evidence type="ECO:0000256" key="1">
    <source>
        <dbReference type="ARBA" id="ARBA00004370"/>
    </source>
</evidence>
<dbReference type="InterPro" id="IPR029033">
    <property type="entry name" value="His_PPase_superfam"/>
</dbReference>
<dbReference type="SUPFAM" id="SSF53254">
    <property type="entry name" value="Phosphoglycerate mutase-like"/>
    <property type="match status" value="1"/>
</dbReference>
<evidence type="ECO:0000256" key="10">
    <source>
        <dbReference type="ARBA" id="ARBA00043668"/>
    </source>
</evidence>
<dbReference type="PANTHER" id="PTHR20963">
    <property type="entry name" value="MULTIPLE INOSITOL POLYPHOSPHATE PHOSPHATASE-RELATED"/>
    <property type="match status" value="1"/>
</dbReference>
<dbReference type="PANTHER" id="PTHR20963:SF8">
    <property type="entry name" value="MULTIPLE INOSITOL POLYPHOSPHATE PHOSPHATASE 1"/>
    <property type="match status" value="1"/>
</dbReference>
<comment type="subcellular location">
    <subcellularLocation>
        <location evidence="1">Membrane</location>
    </subcellularLocation>
</comment>
<dbReference type="EMBL" id="PIPI01000005">
    <property type="protein sequence ID" value="RUO19434.1"/>
    <property type="molecule type" value="Genomic_DNA"/>
</dbReference>
<evidence type="ECO:0000256" key="2">
    <source>
        <dbReference type="ARBA" id="ARBA00008422"/>
    </source>
</evidence>
<evidence type="ECO:0000256" key="7">
    <source>
        <dbReference type="ARBA" id="ARBA00022801"/>
    </source>
</evidence>
<dbReference type="GO" id="GO:0016020">
    <property type="term" value="C:membrane"/>
    <property type="evidence" value="ECO:0007669"/>
    <property type="project" value="UniProtKB-SubCell"/>
</dbReference>
<evidence type="ECO:0000256" key="3">
    <source>
        <dbReference type="ARBA" id="ARBA00012976"/>
    </source>
</evidence>
<dbReference type="EC" id="3.1.3.80" evidence="3"/>
<keyword evidence="15" id="KW-1185">Reference proteome</keyword>
<dbReference type="EC" id="3.1.3.62" evidence="4"/>
<comment type="catalytic activity">
    <reaction evidence="11">
        <text>1D-myo-inositol 1,2,4,5,6-pentakisphosphate + H2O = 1D-myo-inositol 1,2,5,6-tetrakisphosphate + phosphate</text>
        <dbReference type="Rhea" id="RHEA:77115"/>
        <dbReference type="ChEBI" id="CHEBI:15377"/>
        <dbReference type="ChEBI" id="CHEBI:43474"/>
        <dbReference type="ChEBI" id="CHEBI:57798"/>
        <dbReference type="ChEBI" id="CHEBI:195535"/>
        <dbReference type="EC" id="3.1.3.62"/>
    </reaction>
    <physiologicalReaction direction="left-to-right" evidence="11">
        <dbReference type="Rhea" id="RHEA:77116"/>
    </physiologicalReaction>
</comment>
<evidence type="ECO:0000256" key="4">
    <source>
        <dbReference type="ARBA" id="ARBA00013040"/>
    </source>
</evidence>
<evidence type="ECO:0000256" key="8">
    <source>
        <dbReference type="ARBA" id="ARBA00023136"/>
    </source>
</evidence>
<gene>
    <name evidence="14" type="ORF">CWE06_07830</name>
</gene>
<comment type="catalytic activity">
    <reaction evidence="10">
        <text>1D-myo-inositol 1,2,5,6-tetrakisphosphate + H2O = 1D-myo-inositol 1,2,6-trisphosphate + phosphate</text>
        <dbReference type="Rhea" id="RHEA:77119"/>
        <dbReference type="ChEBI" id="CHEBI:15377"/>
        <dbReference type="ChEBI" id="CHEBI:43474"/>
        <dbReference type="ChEBI" id="CHEBI:195535"/>
        <dbReference type="ChEBI" id="CHEBI:195537"/>
        <dbReference type="EC" id="3.1.3.62"/>
    </reaction>
    <physiologicalReaction direction="left-to-right" evidence="10">
        <dbReference type="Rhea" id="RHEA:77120"/>
    </physiologicalReaction>
</comment>
<keyword evidence="8" id="KW-0472">Membrane</keyword>
<proteinExistence type="inferred from homology"/>
<keyword evidence="7" id="KW-0378">Hydrolase</keyword>
<evidence type="ECO:0000256" key="11">
    <source>
        <dbReference type="ARBA" id="ARBA00043671"/>
    </source>
</evidence>
<evidence type="ECO:0000313" key="15">
    <source>
        <dbReference type="Proteomes" id="UP000288212"/>
    </source>
</evidence>
<reference evidence="14 15" key="1">
    <citation type="journal article" date="2011" name="Front. Microbiol.">
        <title>Genomic signatures of strain selection and enhancement in Bacillus atrophaeus var. globigii, a historical biowarfare simulant.</title>
        <authorList>
            <person name="Gibbons H.S."/>
            <person name="Broomall S.M."/>
            <person name="McNew L.A."/>
            <person name="Daligault H."/>
            <person name="Chapman C."/>
            <person name="Bruce D."/>
            <person name="Karavis M."/>
            <person name="Krepps M."/>
            <person name="McGregor P.A."/>
            <person name="Hong C."/>
            <person name="Park K.H."/>
            <person name="Akmal A."/>
            <person name="Feldman A."/>
            <person name="Lin J.S."/>
            <person name="Chang W.E."/>
            <person name="Higgs B.W."/>
            <person name="Demirev P."/>
            <person name="Lindquist J."/>
            <person name="Liem A."/>
            <person name="Fochler E."/>
            <person name="Read T.D."/>
            <person name="Tapia R."/>
            <person name="Johnson S."/>
            <person name="Bishop-Lilly K.A."/>
            <person name="Detter C."/>
            <person name="Han C."/>
            <person name="Sozhamannan S."/>
            <person name="Rosenzweig C.N."/>
            <person name="Skowronski E.W."/>
        </authorList>
    </citation>
    <scope>NUCLEOTIDE SEQUENCE [LARGE SCALE GENOMIC DNA]</scope>
    <source>
        <strain evidence="14 15">AK5</strain>
    </source>
</reference>
<comment type="catalytic activity">
    <reaction evidence="12">
        <text>1D-myo-inositol hexakisphosphate + H2O = 1D-myo-inositol 1,2,4,5,6-pentakisphosphate + phosphate</text>
        <dbReference type="Rhea" id="RHEA:16989"/>
        <dbReference type="ChEBI" id="CHEBI:15377"/>
        <dbReference type="ChEBI" id="CHEBI:43474"/>
        <dbReference type="ChEBI" id="CHEBI:57798"/>
        <dbReference type="ChEBI" id="CHEBI:58130"/>
        <dbReference type="EC" id="3.1.3.62"/>
    </reaction>
    <physiologicalReaction direction="left-to-right" evidence="12">
        <dbReference type="Rhea" id="RHEA:16990"/>
    </physiologicalReaction>
</comment>
<dbReference type="Pfam" id="PF00328">
    <property type="entry name" value="His_Phos_2"/>
    <property type="match status" value="1"/>
</dbReference>
<evidence type="ECO:0000256" key="13">
    <source>
        <dbReference type="ARBA" id="ARBA00043832"/>
    </source>
</evidence>
<comment type="similarity">
    <text evidence="2">Belongs to the histidine acid phosphatase family. MINPP1 subfamily.</text>
</comment>
<comment type="catalytic activity">
    <reaction evidence="13">
        <text>(2R)-2,3-bisphosphoglycerate + H2O = (2R)-2-phosphoglycerate + phosphate</text>
        <dbReference type="Rhea" id="RHEA:27381"/>
        <dbReference type="ChEBI" id="CHEBI:15377"/>
        <dbReference type="ChEBI" id="CHEBI:43474"/>
        <dbReference type="ChEBI" id="CHEBI:58248"/>
        <dbReference type="ChEBI" id="CHEBI:58289"/>
        <dbReference type="EC" id="3.1.3.80"/>
    </reaction>
    <physiologicalReaction direction="left-to-right" evidence="13">
        <dbReference type="Rhea" id="RHEA:27382"/>
    </physiologicalReaction>
</comment>
<organism evidence="14 15">
    <name type="scientific">Aliidiomarina haloalkalitolerans</name>
    <dbReference type="NCBI Taxonomy" id="859059"/>
    <lineage>
        <taxon>Bacteria</taxon>
        <taxon>Pseudomonadati</taxon>
        <taxon>Pseudomonadota</taxon>
        <taxon>Gammaproteobacteria</taxon>
        <taxon>Alteromonadales</taxon>
        <taxon>Idiomarinaceae</taxon>
        <taxon>Aliidiomarina</taxon>
    </lineage>
</organism>
<sequence length="488" mass="54273">MLHRHSSATRAPSSTPARLQFDTKRFVTRSALLAFSMTTLLGCSSASPASFTQDDKNALSVRSTATVTYYTSKTPYAPRADLSSYSVPPSGYQLISIQHVARHGSRGLSSPDADDLVLQLWLQAQREQALTPLGKELGAAVVSMLNIHHDLGYGQLSELGRQEHRDMAVRLIQRHAQTLVNLPATAAFGVMHSGRSRARDSGEAFVQGWLQARPEDQQRFQPAFADEHVVYFHSAEGSEGYDDYKDGPRVAAVMDGYLNDPRTQSASREILEPLFHPSFIDKLEQGAYQFVAYDDADDQINNADDAALAIYDLFSIAINLSLENAPDFTRFIPEPTREWLALIDDADSFYGRGPGFADEDISYAAARNLVVDMVQRAEAAAAGNQEFAMFRFTHAQALMPVATWLGLPEATQSADPNLPYSYSNNPWRAAIIAPMGANIQWDVYRNEQGQTLVRMLWNEQETPFAKHCQAYSGYFYQLAELKSCYEIE</sequence>
<evidence type="ECO:0000256" key="12">
    <source>
        <dbReference type="ARBA" id="ARBA00043691"/>
    </source>
</evidence>
<comment type="caution">
    <text evidence="14">The sequence shown here is derived from an EMBL/GenBank/DDBJ whole genome shotgun (WGS) entry which is preliminary data.</text>
</comment>
<dbReference type="RefSeq" id="WP_126792867.1">
    <property type="nucleotide sequence ID" value="NZ_PIPI01000005.1"/>
</dbReference>
<dbReference type="AlphaFoldDB" id="A0A432VSQ4"/>
<evidence type="ECO:0000256" key="9">
    <source>
        <dbReference type="ARBA" id="ARBA00031642"/>
    </source>
</evidence>
<dbReference type="Proteomes" id="UP000288212">
    <property type="component" value="Unassembled WGS sequence"/>
</dbReference>
<evidence type="ECO:0000256" key="6">
    <source>
        <dbReference type="ARBA" id="ARBA00022729"/>
    </source>
</evidence>